<dbReference type="EMBL" id="CP021170">
    <property type="protein sequence ID" value="ARR10629.1"/>
    <property type="molecule type" value="Genomic_DNA"/>
</dbReference>
<geneLocation type="plasmid" evidence="1 2">
    <name>unnamed1</name>
</geneLocation>
<keyword evidence="1" id="KW-0614">Plasmid</keyword>
<organism evidence="1 2">
    <name type="scientific">Paenibacillus bovis</name>
    <dbReference type="NCBI Taxonomy" id="1616788"/>
    <lineage>
        <taxon>Bacteria</taxon>
        <taxon>Bacillati</taxon>
        <taxon>Bacillota</taxon>
        <taxon>Bacilli</taxon>
        <taxon>Bacillales</taxon>
        <taxon>Paenibacillaceae</taxon>
        <taxon>Paenibacillus</taxon>
    </lineage>
</organism>
<dbReference type="AlphaFoldDB" id="A0A1X9T438"/>
<name>A0A1X9T438_9BACL</name>
<sequence length="143" mass="15487">MCGLQLHVAQRESPRVCINIFASDLQHAAAASLVINPIIVIKLSRLALIHRLDGWEKVAFSNIFPDHGSQAAERGIGFEKGALPGCGDRLCPGFFLKFQFPDRIVQLLAKRVSQTAKPAVGFGKGAAIDLIETLADFFLLFAG</sequence>
<proteinExistence type="predicted"/>
<evidence type="ECO:0000313" key="1">
    <source>
        <dbReference type="EMBL" id="ARR10629.1"/>
    </source>
</evidence>
<evidence type="ECO:0000313" key="2">
    <source>
        <dbReference type="Proteomes" id="UP000078148"/>
    </source>
</evidence>
<reference evidence="1 2" key="1">
    <citation type="journal article" date="2016" name="Int. J. Syst. Evol. Microbiol.">
        <title>Paenibacillus damxungensis sp. nov., isolated from raw yak (Bos grunniens) milk.</title>
        <authorList>
            <person name="Wu Z."/>
            <person name="Gao C."/>
            <person name="Han J."/>
            <person name="Liu Z."/>
        </authorList>
    </citation>
    <scope>NUCLEOTIDE SEQUENCE [LARGE SCALE GENOMIC DNA]</scope>
    <source>
        <strain evidence="1 2">BD3526</strain>
        <plasmid evidence="1 2">unnamed1</plasmid>
    </source>
</reference>
<dbReference type="Proteomes" id="UP000078148">
    <property type="component" value="Plasmid unnamed1"/>
</dbReference>
<dbReference type="KEGG" id="pbv:AR543_p0021"/>
<accession>A0A1X9T438</accession>
<keyword evidence="2" id="KW-1185">Reference proteome</keyword>
<protein>
    <submittedName>
        <fullName evidence="1">Uncharacterized protein</fullName>
    </submittedName>
</protein>
<gene>
    <name evidence="1" type="ORF">AR543_p0021</name>
</gene>